<proteinExistence type="predicted"/>
<gene>
    <name evidence="1" type="ORF">SNE25_30610</name>
</gene>
<evidence type="ECO:0000313" key="2">
    <source>
        <dbReference type="Proteomes" id="UP001324380"/>
    </source>
</evidence>
<accession>A0ABZ0TKT5</accession>
<keyword evidence="2" id="KW-1185">Reference proteome</keyword>
<dbReference type="RefSeq" id="WP_321562807.1">
    <property type="nucleotide sequence ID" value="NZ_CP139558.1"/>
</dbReference>
<dbReference type="Proteomes" id="UP001324380">
    <property type="component" value="Chromosome"/>
</dbReference>
<protein>
    <recommendedName>
        <fullName evidence="3">S9 family peptidase</fullName>
    </recommendedName>
</protein>
<organism evidence="1 2">
    <name type="scientific">Mucilaginibacter sabulilitoris</name>
    <dbReference type="NCBI Taxonomy" id="1173583"/>
    <lineage>
        <taxon>Bacteria</taxon>
        <taxon>Pseudomonadati</taxon>
        <taxon>Bacteroidota</taxon>
        <taxon>Sphingobacteriia</taxon>
        <taxon>Sphingobacteriales</taxon>
        <taxon>Sphingobacteriaceae</taxon>
        <taxon>Mucilaginibacter</taxon>
    </lineage>
</organism>
<name>A0ABZ0TKT5_9SPHI</name>
<evidence type="ECO:0000313" key="1">
    <source>
        <dbReference type="EMBL" id="WPU93673.1"/>
    </source>
</evidence>
<sequence>MKTIWLFILMIGGVAQLRAQQLTPSPKAPDNSIYQYFKIKPDNNLFKSVPVLPKENQLKTVDVIEPVYNMPVVKLSSDDKMPVAKPWDHNTRYTMLIKDFGNTKADSVLTKAIRP</sequence>
<reference evidence="1 2" key="1">
    <citation type="submission" date="2023-11" db="EMBL/GenBank/DDBJ databases">
        <title>Analysis of the Genomes of Mucilaginibacter gossypii cycad 4 and M. sabulilitoris SNA2: microbes with the potential for plant growth promotion.</title>
        <authorList>
            <person name="Hirsch A.M."/>
            <person name="Humm E."/>
            <person name="Rubbi M."/>
            <person name="Del Vecchio G."/>
            <person name="Ha S.M."/>
            <person name="Pellegrini M."/>
            <person name="Gunsalus R.P."/>
        </authorList>
    </citation>
    <scope>NUCLEOTIDE SEQUENCE [LARGE SCALE GENOMIC DNA]</scope>
    <source>
        <strain evidence="1 2">SNA2</strain>
    </source>
</reference>
<evidence type="ECO:0008006" key="3">
    <source>
        <dbReference type="Google" id="ProtNLM"/>
    </source>
</evidence>
<dbReference type="EMBL" id="CP139558">
    <property type="protein sequence ID" value="WPU93673.1"/>
    <property type="molecule type" value="Genomic_DNA"/>
</dbReference>